<evidence type="ECO:0000256" key="4">
    <source>
        <dbReference type="ARBA" id="ARBA00022475"/>
    </source>
</evidence>
<reference evidence="16 18" key="3">
    <citation type="submission" date="2016-11" db="EMBL/GenBank/DDBJ databases">
        <title>Paenibacillus species isolates.</title>
        <authorList>
            <person name="Beno S.M."/>
        </authorList>
    </citation>
    <scope>NUCLEOTIDE SEQUENCE [LARGE SCALE GENOMIC DNA]</scope>
    <source>
        <strain evidence="16 18">FSL H8-0246</strain>
    </source>
</reference>
<evidence type="ECO:0000256" key="8">
    <source>
        <dbReference type="ARBA" id="ARBA00022777"/>
    </source>
</evidence>
<dbReference type="AlphaFoldDB" id="A0A100VK08"/>
<keyword evidence="11 12" id="KW-0472">Membrane</keyword>
<proteinExistence type="predicted"/>
<evidence type="ECO:0000256" key="3">
    <source>
        <dbReference type="ARBA" id="ARBA00012438"/>
    </source>
</evidence>
<keyword evidence="10" id="KW-0902">Two-component regulatory system</keyword>
<comment type="catalytic activity">
    <reaction evidence="1">
        <text>ATP + protein L-histidine = ADP + protein N-phospho-L-histidine.</text>
        <dbReference type="EC" id="2.7.13.3"/>
    </reaction>
</comment>
<dbReference type="InterPro" id="IPR003594">
    <property type="entry name" value="HATPase_dom"/>
</dbReference>
<dbReference type="InterPro" id="IPR010559">
    <property type="entry name" value="Sig_transdc_His_kin_internal"/>
</dbReference>
<protein>
    <recommendedName>
        <fullName evidence="3">histidine kinase</fullName>
        <ecNumber evidence="3">2.7.13.3</ecNumber>
    </recommendedName>
</protein>
<dbReference type="EMBL" id="MRTJ01000001">
    <property type="protein sequence ID" value="OMF17504.1"/>
    <property type="molecule type" value="Genomic_DNA"/>
</dbReference>
<reference evidence="17" key="2">
    <citation type="submission" date="2016-01" db="EMBL/GenBank/DDBJ databases">
        <title>Draft Genome Sequence of Paenibacillus amylolyticus Heshi-A3 that Was Isolated from Fermented Rice Bran with Aging Salted Mackerel, Which Was Named Heshiko as Traditional Fermented Seafood in Japan.</title>
        <authorList>
            <person name="Akuzawa S."/>
            <person name="Nakagawa J."/>
            <person name="Kanekatsu T."/>
            <person name="Kubota E."/>
            <person name="Ohtake R."/>
            <person name="Suzuki T."/>
            <person name="Kanesaki Y."/>
        </authorList>
    </citation>
    <scope>NUCLEOTIDE SEQUENCE [LARGE SCALE GENOMIC DNA]</scope>
    <source>
        <strain evidence="17">Heshi-A3</strain>
    </source>
</reference>
<gene>
    <name evidence="16" type="ORF">BK131_05940</name>
    <name evidence="15" type="ORF">PAHA3_1295</name>
</gene>
<keyword evidence="6" id="KW-0808">Transferase</keyword>
<dbReference type="PANTHER" id="PTHR34220:SF7">
    <property type="entry name" value="SENSOR HISTIDINE KINASE YPDA"/>
    <property type="match status" value="1"/>
</dbReference>
<dbReference type="PROSITE" id="PS50885">
    <property type="entry name" value="HAMP"/>
    <property type="match status" value="1"/>
</dbReference>
<dbReference type="EMBL" id="BCNV01000001">
    <property type="protein sequence ID" value="GAS81221.1"/>
    <property type="molecule type" value="Genomic_DNA"/>
</dbReference>
<dbReference type="SMART" id="SM00304">
    <property type="entry name" value="HAMP"/>
    <property type="match status" value="1"/>
</dbReference>
<dbReference type="SUPFAM" id="SSF55874">
    <property type="entry name" value="ATPase domain of HSP90 chaperone/DNA topoisomerase II/histidine kinase"/>
    <property type="match status" value="1"/>
</dbReference>
<dbReference type="PANTHER" id="PTHR34220">
    <property type="entry name" value="SENSOR HISTIDINE KINASE YPDA"/>
    <property type="match status" value="1"/>
</dbReference>
<name>A0A100VK08_PAEAM</name>
<dbReference type="GO" id="GO:0005524">
    <property type="term" value="F:ATP binding"/>
    <property type="evidence" value="ECO:0007669"/>
    <property type="project" value="UniProtKB-KW"/>
</dbReference>
<dbReference type="InterPro" id="IPR005467">
    <property type="entry name" value="His_kinase_dom"/>
</dbReference>
<evidence type="ECO:0000259" key="13">
    <source>
        <dbReference type="PROSITE" id="PS50109"/>
    </source>
</evidence>
<evidence type="ECO:0000313" key="15">
    <source>
        <dbReference type="EMBL" id="GAS81221.1"/>
    </source>
</evidence>
<dbReference type="OrthoDB" id="2638092at2"/>
<dbReference type="InterPro" id="IPR050640">
    <property type="entry name" value="Bact_2-comp_sensor_kinase"/>
</dbReference>
<evidence type="ECO:0000313" key="17">
    <source>
        <dbReference type="Proteomes" id="UP000069697"/>
    </source>
</evidence>
<feature type="transmembrane region" description="Helical" evidence="12">
    <location>
        <begin position="315"/>
        <end position="338"/>
    </location>
</feature>
<dbReference type="PROSITE" id="PS50109">
    <property type="entry name" value="HIS_KIN"/>
    <property type="match status" value="1"/>
</dbReference>
<dbReference type="Pfam" id="PF06580">
    <property type="entry name" value="His_kinase"/>
    <property type="match status" value="1"/>
</dbReference>
<reference evidence="15 17" key="1">
    <citation type="journal article" date="2016" name="Genome Announc.">
        <title>Draft Genome Sequence of Paenibacillus amylolyticus Heshi-A3, Isolated from Fermented Rice Bran in a Japanese Fermented Seafood Dish.</title>
        <authorList>
            <person name="Akuzawa S."/>
            <person name="Nagaoka J."/>
            <person name="Kanekatsu M."/>
            <person name="Kubota E."/>
            <person name="Ohtake R."/>
            <person name="Suzuki T."/>
            <person name="Kanesaki Y."/>
        </authorList>
    </citation>
    <scope>NUCLEOTIDE SEQUENCE [LARGE SCALE GENOMIC DNA]</scope>
    <source>
        <strain evidence="15 17">Heshi-A3</strain>
    </source>
</reference>
<evidence type="ECO:0000313" key="16">
    <source>
        <dbReference type="EMBL" id="OMF17504.1"/>
    </source>
</evidence>
<dbReference type="Gene3D" id="6.10.340.10">
    <property type="match status" value="1"/>
</dbReference>
<feature type="domain" description="Histidine kinase" evidence="13">
    <location>
        <begin position="499"/>
        <end position="596"/>
    </location>
</feature>
<dbReference type="Pfam" id="PF02518">
    <property type="entry name" value="HATPase_c"/>
    <property type="match status" value="1"/>
</dbReference>
<evidence type="ECO:0000256" key="5">
    <source>
        <dbReference type="ARBA" id="ARBA00022553"/>
    </source>
</evidence>
<sequence length="606" mass="70331">MKKPNWKSWLPQRLRYRLFGAFVLLILLPFSALNVYNYQQIESLVEQKISEQSHEQLVQMYRSLEDQMSIAFKTLIFLEQDSAVRSVLTSPDNRTPLENKALVEEKFKMINNSFFLYNPSVYFTLLDFHDSVYTSYLPKKALAYGPYLEQFRERLGEITIPKGGADAPPLQPEELFYRWDARDTNHVLKELSSSPYLLSLYAYMKDSGGKRYGLARISIDYSYWFQTMLKDSQSNREYFLITGSGETIARSSKTATLSPEVTREIALHPAQAYLTDPASDTLINYVYIESLDWYMVNRIPLSILFTEISELKQRYFLTFFGFTGAFVLMAFMISATFTRPLSHLQKQMKEVVRKNLKIRIPEGHSRGEVLELTRTFNTMLDDANQMINRLKTEERQKEAVHFHMLLAQMNPHFLLNTLNTMKWSAIRSGNEEISEMCVSLGKLLEVSLNSQVELVYLKDEIELVQAYLHIQRIRYRDSFEVTCEFDDKLEYALVPKLSLQPLVENAIHHGVGPQEQLGQIRISIYRQDTGTLMLEVADNGIGMEESRRQQVTRTRPGIGLSNLRERLRLLFKGQSKLEIMDNQPGTLVRFSIPFLLSTPYVQKRSD</sequence>
<feature type="domain" description="HAMP" evidence="14">
    <location>
        <begin position="335"/>
        <end position="388"/>
    </location>
</feature>
<evidence type="ECO:0000256" key="2">
    <source>
        <dbReference type="ARBA" id="ARBA00004651"/>
    </source>
</evidence>
<evidence type="ECO:0000313" key="18">
    <source>
        <dbReference type="Proteomes" id="UP000187134"/>
    </source>
</evidence>
<keyword evidence="8 15" id="KW-0418">Kinase</keyword>
<dbReference type="SUPFAM" id="SSF158472">
    <property type="entry name" value="HAMP domain-like"/>
    <property type="match status" value="1"/>
</dbReference>
<keyword evidence="5" id="KW-0597">Phosphoprotein</keyword>
<evidence type="ECO:0000259" key="14">
    <source>
        <dbReference type="PROSITE" id="PS50885"/>
    </source>
</evidence>
<keyword evidence="12" id="KW-0812">Transmembrane</keyword>
<dbReference type="Gene3D" id="3.30.565.10">
    <property type="entry name" value="Histidine kinase-like ATPase, C-terminal domain"/>
    <property type="match status" value="1"/>
</dbReference>
<keyword evidence="7" id="KW-0547">Nucleotide-binding</keyword>
<evidence type="ECO:0000256" key="9">
    <source>
        <dbReference type="ARBA" id="ARBA00022840"/>
    </source>
</evidence>
<comment type="subcellular location">
    <subcellularLocation>
        <location evidence="2">Cell membrane</location>
        <topology evidence="2">Multi-pass membrane protein</topology>
    </subcellularLocation>
</comment>
<dbReference type="InterPro" id="IPR036890">
    <property type="entry name" value="HATPase_C_sf"/>
</dbReference>
<evidence type="ECO:0000256" key="11">
    <source>
        <dbReference type="ARBA" id="ARBA00023136"/>
    </source>
</evidence>
<keyword evidence="12" id="KW-1133">Transmembrane helix</keyword>
<dbReference type="Proteomes" id="UP000187134">
    <property type="component" value="Unassembled WGS sequence"/>
</dbReference>
<dbReference type="Pfam" id="PF00672">
    <property type="entry name" value="HAMP"/>
    <property type="match status" value="1"/>
</dbReference>
<keyword evidence="9" id="KW-0067">ATP-binding</keyword>
<dbReference type="GO" id="GO:0000155">
    <property type="term" value="F:phosphorelay sensor kinase activity"/>
    <property type="evidence" value="ECO:0007669"/>
    <property type="project" value="InterPro"/>
</dbReference>
<dbReference type="RefSeq" id="WP_062833959.1">
    <property type="nucleotide sequence ID" value="NZ_BCNV01000001.1"/>
</dbReference>
<dbReference type="GO" id="GO:0005886">
    <property type="term" value="C:plasma membrane"/>
    <property type="evidence" value="ECO:0007669"/>
    <property type="project" value="UniProtKB-SubCell"/>
</dbReference>
<organism evidence="15 17">
    <name type="scientific">Paenibacillus amylolyticus</name>
    <dbReference type="NCBI Taxonomy" id="1451"/>
    <lineage>
        <taxon>Bacteria</taxon>
        <taxon>Bacillati</taxon>
        <taxon>Bacillota</taxon>
        <taxon>Bacilli</taxon>
        <taxon>Bacillales</taxon>
        <taxon>Paenibacillaceae</taxon>
        <taxon>Paenibacillus</taxon>
    </lineage>
</organism>
<keyword evidence="4" id="KW-1003">Cell membrane</keyword>
<evidence type="ECO:0000256" key="12">
    <source>
        <dbReference type="SAM" id="Phobius"/>
    </source>
</evidence>
<evidence type="ECO:0000256" key="6">
    <source>
        <dbReference type="ARBA" id="ARBA00022679"/>
    </source>
</evidence>
<evidence type="ECO:0000256" key="10">
    <source>
        <dbReference type="ARBA" id="ARBA00023012"/>
    </source>
</evidence>
<evidence type="ECO:0000256" key="1">
    <source>
        <dbReference type="ARBA" id="ARBA00000085"/>
    </source>
</evidence>
<comment type="caution">
    <text evidence="15">The sequence shown here is derived from an EMBL/GenBank/DDBJ whole genome shotgun (WGS) entry which is preliminary data.</text>
</comment>
<dbReference type="InterPro" id="IPR003660">
    <property type="entry name" value="HAMP_dom"/>
</dbReference>
<dbReference type="CDD" id="cd06225">
    <property type="entry name" value="HAMP"/>
    <property type="match status" value="1"/>
</dbReference>
<dbReference type="EC" id="2.7.13.3" evidence="3"/>
<evidence type="ECO:0000256" key="7">
    <source>
        <dbReference type="ARBA" id="ARBA00022741"/>
    </source>
</evidence>
<dbReference type="Proteomes" id="UP000069697">
    <property type="component" value="Unassembled WGS sequence"/>
</dbReference>
<accession>A0A100VK08</accession>